<reference evidence="2" key="3">
    <citation type="submission" date="2025-09" db="UniProtKB">
        <authorList>
            <consortium name="Ensembl"/>
        </authorList>
    </citation>
    <scope>IDENTIFICATION</scope>
    <source>
        <strain evidence="2">Thoroughbred</strain>
    </source>
</reference>
<feature type="region of interest" description="Disordered" evidence="1">
    <location>
        <begin position="80"/>
        <end position="99"/>
    </location>
</feature>
<dbReference type="STRING" id="9796.ENSECAP00000041738"/>
<dbReference type="AlphaFoldDB" id="A0A3Q2I7J7"/>
<keyword evidence="3" id="KW-1185">Reference proteome</keyword>
<dbReference type="Ensembl" id="ENSECAT00000018544.3">
    <property type="protein sequence ID" value="ENSECAP00000041738.2"/>
    <property type="gene ID" value="ENSECAG00000017590.3"/>
</dbReference>
<reference evidence="2" key="2">
    <citation type="submission" date="2025-08" db="UniProtKB">
        <authorList>
            <consortium name="Ensembl"/>
        </authorList>
    </citation>
    <scope>IDENTIFICATION</scope>
    <source>
        <strain evidence="2">Thoroughbred</strain>
    </source>
</reference>
<reference evidence="2 3" key="1">
    <citation type="journal article" date="2009" name="Science">
        <title>Genome sequence, comparative analysis, and population genetics of the domestic horse.</title>
        <authorList>
            <consortium name="Broad Institute Genome Sequencing Platform"/>
            <consortium name="Broad Institute Whole Genome Assembly Team"/>
            <person name="Wade C.M."/>
            <person name="Giulotto E."/>
            <person name="Sigurdsson S."/>
            <person name="Zoli M."/>
            <person name="Gnerre S."/>
            <person name="Imsland F."/>
            <person name="Lear T.L."/>
            <person name="Adelson D.L."/>
            <person name="Bailey E."/>
            <person name="Bellone R.R."/>
            <person name="Bloecker H."/>
            <person name="Distl O."/>
            <person name="Edgar R.C."/>
            <person name="Garber M."/>
            <person name="Leeb T."/>
            <person name="Mauceli E."/>
            <person name="MacLeod J.N."/>
            <person name="Penedo M.C.T."/>
            <person name="Raison J.M."/>
            <person name="Sharpe T."/>
            <person name="Vogel J."/>
            <person name="Andersson L."/>
            <person name="Antczak D.F."/>
            <person name="Biagi T."/>
            <person name="Binns M.M."/>
            <person name="Chowdhary B.P."/>
            <person name="Coleman S.J."/>
            <person name="Della Valle G."/>
            <person name="Fryc S."/>
            <person name="Guerin G."/>
            <person name="Hasegawa T."/>
            <person name="Hill E.W."/>
            <person name="Jurka J."/>
            <person name="Kiialainen A."/>
            <person name="Lindgren G."/>
            <person name="Liu J."/>
            <person name="Magnani E."/>
            <person name="Mickelson J.R."/>
            <person name="Murray J."/>
            <person name="Nergadze S.G."/>
            <person name="Onofrio R."/>
            <person name="Pedroni S."/>
            <person name="Piras M.F."/>
            <person name="Raudsepp T."/>
            <person name="Rocchi M."/>
            <person name="Roeed K.H."/>
            <person name="Ryder O.A."/>
            <person name="Searle S."/>
            <person name="Skow L."/>
            <person name="Swinburne J.E."/>
            <person name="Syvaenen A.C."/>
            <person name="Tozaki T."/>
            <person name="Valberg S.J."/>
            <person name="Vaudin M."/>
            <person name="White J.R."/>
            <person name="Zody M.C."/>
            <person name="Lander E.S."/>
            <person name="Lindblad-Toh K."/>
        </authorList>
    </citation>
    <scope>NUCLEOTIDE SEQUENCE [LARGE SCALE GENOMIC DNA]</scope>
    <source>
        <strain evidence="2 3">Thoroughbred</strain>
    </source>
</reference>
<dbReference type="AntiFam" id="ANF00226">
    <property type="entry name" value="Shadow ORF (opposite pknB)"/>
</dbReference>
<feature type="compositionally biased region" description="Basic and acidic residues" evidence="1">
    <location>
        <begin position="83"/>
        <end position="97"/>
    </location>
</feature>
<evidence type="ECO:0000256" key="1">
    <source>
        <dbReference type="SAM" id="MobiDB-lite"/>
    </source>
</evidence>
<evidence type="ECO:0000313" key="2">
    <source>
        <dbReference type="Ensembl" id="ENSECAP00000041738.2"/>
    </source>
</evidence>
<dbReference type="InParanoid" id="A0A3Q2I7J7"/>
<dbReference type="Proteomes" id="UP000002281">
    <property type="component" value="Chromosome 21"/>
</dbReference>
<protein>
    <submittedName>
        <fullName evidence="2">Uncharacterized protein</fullName>
    </submittedName>
</protein>
<evidence type="ECO:0000313" key="3">
    <source>
        <dbReference type="Proteomes" id="UP000002281"/>
    </source>
</evidence>
<name>A0A3Q2I7J7_HORSE</name>
<dbReference type="Bgee" id="ENSECAG00000017590">
    <property type="expression patterns" value="Expressed in testis and 3 other cell types or tissues"/>
</dbReference>
<sequence length="435" mass="45832">RQVRGRASLLQVPRRRLGGAVPTDVRGWLGKSPPAVQPSLIPRRRNASVSSRAAPSQGLFTKNQGRTCTLLLSGSWRRNQIPNRDDCGSPPSREKGKGKGACAVVRGGFAGPAKLASRVCAALAQCSGRREWREPQLLARVPGAQPAVACYLTRRGPRRRAELQQFGDQGLAALGQLEAVGVENAALLAPREASDVRVVEGHAPGDHDVEHDAQAPYVILLGVVGDAQEYLGRGVGGRAAVGGAQVGIAVCLAAEAEVGELDAALVRAQQHVFALEVAVDQVVVVQVAHGSGDLCEEVSRLPPGDAPVSLNGLQQVGGGCLHHDVQLPVAHLDELKDVHDVRVPHSPKYGQLSRQELVDEVRRRAAPVHHLDGHRALVLLGRGHLHLGVTALAYRAAQLIAEFAQKFVARHGGAWSARGAGGGCCRGAAGLHSRA</sequence>
<dbReference type="PaxDb" id="9796-ENSECAP00000041738"/>
<dbReference type="GeneTree" id="ENSGT01090000261752"/>
<accession>A0A3Q2I7J7</accession>
<organism evidence="2 3">
    <name type="scientific">Equus caballus</name>
    <name type="common">Horse</name>
    <dbReference type="NCBI Taxonomy" id="9796"/>
    <lineage>
        <taxon>Eukaryota</taxon>
        <taxon>Metazoa</taxon>
        <taxon>Chordata</taxon>
        <taxon>Craniata</taxon>
        <taxon>Vertebrata</taxon>
        <taxon>Euteleostomi</taxon>
        <taxon>Mammalia</taxon>
        <taxon>Eutheria</taxon>
        <taxon>Laurasiatheria</taxon>
        <taxon>Perissodactyla</taxon>
        <taxon>Equidae</taxon>
        <taxon>Equus</taxon>
    </lineage>
</organism>
<dbReference type="FunCoup" id="A0A3Q2I7J7">
    <property type="interactions" value="96"/>
</dbReference>
<proteinExistence type="predicted"/>